<proteinExistence type="predicted"/>
<gene>
    <name evidence="1" type="ORF">FIC94_14775</name>
</gene>
<keyword evidence="2" id="KW-1185">Reference proteome</keyword>
<reference evidence="1 2" key="1">
    <citation type="submission" date="2019-06" db="EMBL/GenBank/DDBJ databases">
        <title>Ochrobactrum cricket sp.nov., isolated from the insect Teleogryllus occipitalis living in deserted cropland.</title>
        <authorList>
            <person name="Hu M."/>
        </authorList>
    </citation>
    <scope>NUCLEOTIDE SEQUENCE [LARGE SCALE GENOMIC DNA]</scope>
    <source>
        <strain evidence="1 2">LCB8</strain>
    </source>
</reference>
<accession>A0ABY2Y235</accession>
<dbReference type="EMBL" id="VEWL01000009">
    <property type="protein sequence ID" value="TNV13866.1"/>
    <property type="molecule type" value="Genomic_DNA"/>
</dbReference>
<evidence type="ECO:0000313" key="1">
    <source>
        <dbReference type="EMBL" id="TNV13866.1"/>
    </source>
</evidence>
<protein>
    <recommendedName>
        <fullName evidence="3">Big-1 domain-containing protein</fullName>
    </recommendedName>
</protein>
<name>A0ABY2Y235_9HYPH</name>
<dbReference type="InterPro" id="IPR008964">
    <property type="entry name" value="Invasin/intimin_cell_adhesion"/>
</dbReference>
<dbReference type="SUPFAM" id="SSF49373">
    <property type="entry name" value="Invasin/intimin cell-adhesion fragments"/>
    <property type="match status" value="1"/>
</dbReference>
<organism evidence="1 2">
    <name type="scientific">Ochrobactrum teleogrylli</name>
    <dbReference type="NCBI Taxonomy" id="2479765"/>
    <lineage>
        <taxon>Bacteria</taxon>
        <taxon>Pseudomonadati</taxon>
        <taxon>Pseudomonadota</taxon>
        <taxon>Alphaproteobacteria</taxon>
        <taxon>Hyphomicrobiales</taxon>
        <taxon>Brucellaceae</taxon>
        <taxon>Brucella/Ochrobactrum group</taxon>
        <taxon>Ochrobactrum</taxon>
    </lineage>
</organism>
<comment type="caution">
    <text evidence="1">The sequence shown here is derived from an EMBL/GenBank/DDBJ whole genome shotgun (WGS) entry which is preliminary data.</text>
</comment>
<dbReference type="RefSeq" id="WP_140025412.1">
    <property type="nucleotide sequence ID" value="NZ_JBHUFG010000050.1"/>
</dbReference>
<dbReference type="Proteomes" id="UP000312784">
    <property type="component" value="Unassembled WGS sequence"/>
</dbReference>
<dbReference type="Gene3D" id="2.60.40.10">
    <property type="entry name" value="Immunoglobulins"/>
    <property type="match status" value="1"/>
</dbReference>
<evidence type="ECO:0008006" key="3">
    <source>
        <dbReference type="Google" id="ProtNLM"/>
    </source>
</evidence>
<dbReference type="InterPro" id="IPR013783">
    <property type="entry name" value="Ig-like_fold"/>
</dbReference>
<evidence type="ECO:0000313" key="2">
    <source>
        <dbReference type="Proteomes" id="UP000312784"/>
    </source>
</evidence>
<sequence>MATEFDIETENGDTAYADGIDFIDAKAFYRVDGTYPSVTVTFTLSGSSTAKFENRTQITSQKTDNSGYAWVKIFDTTAGKVTLTAKTEGSTASRTFTFTLAPCVILKSLKGEAFVWTQPKGLPSEDSQASIEITVDGAEADETYAVPFRIIPRSTSEGPDQWIIDEKDPDNYKNTRGVAYISKSYPKSIVNLASKTVVDMAFLARFDGQSDHEERSIYVKFVPRLPDTLNLRAYPPVVNADGIQLISAEATALINGQTGSTKPLPGVDVYFSLPDDSNAEFETGGLIHDCDDTHRPSYGGKTVWGTTGPNGIITAQFRSREPEKGKVLAYAYYDKNSVQREADYEFEVPAGLTIIMTAQSMTTDSPSVPVRWRPGDTPIAAADGVSSISIFTKLTDSHGVQWKGGDMSYELSGTSAQFVPGPGIKLTNSNRTAIVDIIDKSTGKPFVLGVINTVAETVMVTIKVPSLEDRNTQTNTLSFTEPWMDVTNVIARFPVQDVTQRKIYANGRHVVEMQVSMDMTTNNHDALPQTAVPEKPFKNVQFLNFNDGTPFPPVGSAGVEERSDASGWTIVEGTTPDYPYATPISDAIKSAAGEDAITEALQPRIGGLAYATTRTAAYSIKCGESVSGQQYQFGFQVTPSGTRIIASNEHVSEGGVEIPYAIALAIEPIRFFKTGRFLDLNSQKIIKSIPQLSYNMSHIDTNGVTTSTELTDIDAILQYPQNYSRQWDYIIRLLEVENSNRIKRVILRQGSKIPEDYCFAEESNVIYNFKTYIWPNNIYDSDGNLLQTKESYTLSSEGIPDVKKTNIVTISDAIRLTLFVAFGNISNGSYKSLNVSIDIYDQYGNTGAFYLNPAPPITYNTGLLKAQKFLLSGDFFANPSTAGVSTGFINSRNRPGLRAGYDASLTLANRAWVVFNAGNKLKFLAKPRTDPVSIANIPPGYKINLGDFYSVTSDNREVFYVSNGKYWRITPMWTDNTVLISEFGNDTDSFWKISSATQGSVYWVPTTTTYSANNQEILWILDDGR</sequence>